<gene>
    <name evidence="1" type="ORF">APHWI1_0054</name>
</gene>
<organism evidence="1 2">
    <name type="scientific">Anaplasma phagocytophilum str. ApWI1</name>
    <dbReference type="NCBI Taxonomy" id="1359155"/>
    <lineage>
        <taxon>Bacteria</taxon>
        <taxon>Pseudomonadati</taxon>
        <taxon>Pseudomonadota</taxon>
        <taxon>Alphaproteobacteria</taxon>
        <taxon>Rickettsiales</taxon>
        <taxon>Anaplasmataceae</taxon>
        <taxon>Anaplasma</taxon>
        <taxon>phagocytophilum group</taxon>
    </lineage>
</organism>
<dbReference type="AlphaFoldDB" id="A0A0F3PVF6"/>
<name>A0A0F3PVF6_ANAPH</name>
<dbReference type="EMBL" id="LAOF01000001">
    <property type="protein sequence ID" value="KJV84350.1"/>
    <property type="molecule type" value="Genomic_DNA"/>
</dbReference>
<sequence length="44" mass="4876">MERVGAIISAIFPYIAYVFQFTTRTFRFALPSEATIALSCDSGI</sequence>
<dbReference type="Proteomes" id="UP000033622">
    <property type="component" value="Unassembled WGS sequence"/>
</dbReference>
<comment type="caution">
    <text evidence="1">The sequence shown here is derived from an EMBL/GenBank/DDBJ whole genome shotgun (WGS) entry which is preliminary data.</text>
</comment>
<evidence type="ECO:0000313" key="2">
    <source>
        <dbReference type="Proteomes" id="UP000033622"/>
    </source>
</evidence>
<reference evidence="1 2" key="1">
    <citation type="submission" date="2015-01" db="EMBL/GenBank/DDBJ databases">
        <title>Genome Sequencing of Rickettsiales.</title>
        <authorList>
            <person name="Daugherty S.C."/>
            <person name="Su Q."/>
            <person name="Abolude K."/>
            <person name="Beier-Sexton M."/>
            <person name="Carlyon J.A."/>
            <person name="Carter R."/>
            <person name="Day N.P."/>
            <person name="Dumler S.J."/>
            <person name="Dyachenko V."/>
            <person name="Godinez A."/>
            <person name="Kurtti T.J."/>
            <person name="Lichay M."/>
            <person name="Mullins K.E."/>
            <person name="Ott S."/>
            <person name="Pappas-Brown V."/>
            <person name="Paris D.H."/>
            <person name="Patel P."/>
            <person name="Richards A.L."/>
            <person name="Sadzewicz L."/>
            <person name="Sears K."/>
            <person name="Seidman D."/>
            <person name="Sengamalay N."/>
            <person name="Stenos J."/>
            <person name="Tallon L.J."/>
            <person name="Vincent G."/>
            <person name="Fraser C.M."/>
            <person name="Munderloh U."/>
            <person name="Dunning-Hotopp J.C."/>
        </authorList>
    </citation>
    <scope>NUCLEOTIDE SEQUENCE [LARGE SCALE GENOMIC DNA]</scope>
    <source>
        <strain evidence="1 2">ApWI1</strain>
    </source>
</reference>
<accession>A0A0F3PVF6</accession>
<evidence type="ECO:0000313" key="1">
    <source>
        <dbReference type="EMBL" id="KJV84350.1"/>
    </source>
</evidence>
<protein>
    <submittedName>
        <fullName evidence="1">Uncharacterized protein</fullName>
    </submittedName>
</protein>
<dbReference type="PATRIC" id="fig|1359155.3.peg.59"/>
<proteinExistence type="predicted"/>